<dbReference type="Proteomes" id="UP000054516">
    <property type="component" value="Unassembled WGS sequence"/>
</dbReference>
<proteinExistence type="predicted"/>
<dbReference type="PANTHER" id="PTHR47942:SF63">
    <property type="entry name" value="PENTATRICOPEPTIDE REPEAT-CONTAINING PROTEIN"/>
    <property type="match status" value="1"/>
</dbReference>
<dbReference type="PANTHER" id="PTHR47942">
    <property type="entry name" value="TETRATRICOPEPTIDE REPEAT (TPR)-LIKE SUPERFAMILY PROTEIN-RELATED"/>
    <property type="match status" value="1"/>
</dbReference>
<dbReference type="InterPro" id="IPR002885">
    <property type="entry name" value="PPR_rpt"/>
</dbReference>
<evidence type="ECO:0000313" key="5">
    <source>
        <dbReference type="Proteomes" id="UP000054516"/>
    </source>
</evidence>
<dbReference type="Pfam" id="PF01535">
    <property type="entry name" value="PPR"/>
    <property type="match status" value="1"/>
</dbReference>
<dbReference type="OMA" id="TGMMHGW"/>
<dbReference type="PROSITE" id="PS51375">
    <property type="entry name" value="PPR"/>
    <property type="match status" value="2"/>
</dbReference>
<feature type="repeat" description="PPR" evidence="2">
    <location>
        <begin position="509"/>
        <end position="543"/>
    </location>
</feature>
<dbReference type="InterPro" id="IPR011990">
    <property type="entry name" value="TPR-like_helical_dom_sf"/>
</dbReference>
<feature type="compositionally biased region" description="Polar residues" evidence="3">
    <location>
        <begin position="24"/>
        <end position="37"/>
    </location>
</feature>
<feature type="compositionally biased region" description="Polar residues" evidence="3">
    <location>
        <begin position="409"/>
        <end position="426"/>
    </location>
</feature>
<dbReference type="InterPro" id="IPR051222">
    <property type="entry name" value="PPR/CCM1_RNA-binding"/>
</dbReference>
<feature type="region of interest" description="Disordered" evidence="3">
    <location>
        <begin position="409"/>
        <end position="430"/>
    </location>
</feature>
<feature type="repeat" description="PPR" evidence="2">
    <location>
        <begin position="622"/>
        <end position="657"/>
    </location>
</feature>
<evidence type="ECO:0000313" key="4">
    <source>
        <dbReference type="EMBL" id="GAP86453.1"/>
    </source>
</evidence>
<feature type="region of interest" description="Disordered" evidence="3">
    <location>
        <begin position="48"/>
        <end position="97"/>
    </location>
</feature>
<evidence type="ECO:0000256" key="1">
    <source>
        <dbReference type="ARBA" id="ARBA00022737"/>
    </source>
</evidence>
<accession>A0A1W2TEK7</accession>
<gene>
    <name evidence="4" type="ORF">SAMD00023353_1901300</name>
</gene>
<dbReference type="OrthoDB" id="185373at2759"/>
<dbReference type="STRING" id="77044.A0A1W2TEK7"/>
<protein>
    <submittedName>
        <fullName evidence="4">Putative pentatricopeptide repeat protein</fullName>
    </submittedName>
</protein>
<organism evidence="4">
    <name type="scientific">Rosellinia necatrix</name>
    <name type="common">White root-rot fungus</name>
    <dbReference type="NCBI Taxonomy" id="77044"/>
    <lineage>
        <taxon>Eukaryota</taxon>
        <taxon>Fungi</taxon>
        <taxon>Dikarya</taxon>
        <taxon>Ascomycota</taxon>
        <taxon>Pezizomycotina</taxon>
        <taxon>Sordariomycetes</taxon>
        <taxon>Xylariomycetidae</taxon>
        <taxon>Xylariales</taxon>
        <taxon>Xylariaceae</taxon>
        <taxon>Rosellinia</taxon>
    </lineage>
</organism>
<dbReference type="Pfam" id="PF13812">
    <property type="entry name" value="PPR_3"/>
    <property type="match status" value="1"/>
</dbReference>
<reference evidence="4" key="1">
    <citation type="submission" date="2016-03" db="EMBL/GenBank/DDBJ databases">
        <title>Draft genome sequence of Rosellinia necatrix.</title>
        <authorList>
            <person name="Kanematsu S."/>
        </authorList>
    </citation>
    <scope>NUCLEOTIDE SEQUENCE [LARGE SCALE GENOMIC DNA]</scope>
    <source>
        <strain evidence="4">W97</strain>
    </source>
</reference>
<feature type="region of interest" description="Disordered" evidence="3">
    <location>
        <begin position="24"/>
        <end position="43"/>
    </location>
</feature>
<name>A0A1W2TEK7_ROSNE</name>
<dbReference type="AlphaFoldDB" id="A0A1W2TEK7"/>
<sequence length="896" mass="99527">MRGSNPVCLLCRLQVGKAIGKTRSVQWQTQPARISTTPRRHDGVAAGRAATDECASPETASDPSISPPYLRKILLDGHGRKSNVPASRTRMTREQPSTQVDALFQQIIQEQEDLENAAGLASAHESPSVNLSLVKAIANLQDMIDGNTPVADAYSYFQSEISPTIQTPGIHVPQAYDKVKFAMLNKLATAKKNNIVSRELPAVADIYRIYAEAGELKPKQWVSVVGKLVTSIIKIDLSVETLPPVVRERQRVLREAMIADLVESWKVLSLPRPAIAQTGESELTDGFWFPRLDKFSLAKFAKKGNFATAFSTLFPQYPRNQLGSPVAVLAIATFALMHDSQRCPVNTRRKAARFVSKVADLIKYVNYNDKVLQRGIQTTFPALEPYIMGLWPKITAHLRQNYASDDGGSTETYKISLPSDNKSTTPPFDADSIGRRLSRLHGVGNQRELDELWEEFVGSGETISAERAAQIRECAHIIDSFIKIRMTYNQPDKAIVTWNVLGKVGLKPSLRTWNLMLDGLRKAGNINGIKNIWAKLAKSGIQLDTAIWTTRIAGLVDCGDFEGGLHALEEMARLVENDTSGTAVPLTIEPINAALTGLIHRRQHGAAEKLLAWAGRKGIHPDTFTFNTMLRVLIRDKNRSKDVQNLFATMQAEGVQANEATFTIVLDASFSKEDTLSPKEQTRIVAEVASTMEAAGLELNMKTYGKMIYLLLYSNARAAAMAVVHHLYSQNLELSPHIYTMLIENCFAQTPPALDSVHLIVQRRRHVDFDDMDHIFYERVIRGYAQANEARAALDVYKHVSSAGGIVALGALDDLLRALLRQNHLEGARELVNREKKRFESLHPDSENHTPYWNHQFWQLASSYKLLDSPLPIFGRPGTLMERGQTTAANDDVTPS</sequence>
<evidence type="ECO:0000256" key="2">
    <source>
        <dbReference type="PROSITE-ProRule" id="PRU00708"/>
    </source>
</evidence>
<keyword evidence="1" id="KW-0677">Repeat</keyword>
<dbReference type="EMBL" id="DF977464">
    <property type="protein sequence ID" value="GAP86453.1"/>
    <property type="molecule type" value="Genomic_DNA"/>
</dbReference>
<evidence type="ECO:0000256" key="3">
    <source>
        <dbReference type="SAM" id="MobiDB-lite"/>
    </source>
</evidence>
<dbReference type="Gene3D" id="1.25.40.10">
    <property type="entry name" value="Tetratricopeptide repeat domain"/>
    <property type="match status" value="2"/>
</dbReference>
<keyword evidence="5" id="KW-1185">Reference proteome</keyword>